<evidence type="ECO:0000256" key="11">
    <source>
        <dbReference type="PIRSR" id="PIRSR630616-3"/>
    </source>
</evidence>
<proteinExistence type="inferred from homology"/>
<evidence type="ECO:0000256" key="1">
    <source>
        <dbReference type="ARBA" id="ARBA00004214"/>
    </source>
</evidence>
<dbReference type="GO" id="GO:0006325">
    <property type="term" value="P:chromatin organization"/>
    <property type="evidence" value="ECO:0007669"/>
    <property type="project" value="UniProtKB-ARBA"/>
</dbReference>
<comment type="catalytic activity">
    <reaction evidence="7 13">
        <text>L-threonyl-[protein] + ATP = O-phospho-L-threonyl-[protein] + ADP + H(+)</text>
        <dbReference type="Rhea" id="RHEA:46608"/>
        <dbReference type="Rhea" id="RHEA-COMP:11060"/>
        <dbReference type="Rhea" id="RHEA-COMP:11605"/>
        <dbReference type="ChEBI" id="CHEBI:15378"/>
        <dbReference type="ChEBI" id="CHEBI:30013"/>
        <dbReference type="ChEBI" id="CHEBI:30616"/>
        <dbReference type="ChEBI" id="CHEBI:61977"/>
        <dbReference type="ChEBI" id="CHEBI:456216"/>
        <dbReference type="EC" id="2.7.11.1"/>
    </reaction>
</comment>
<dbReference type="GO" id="GO:0032506">
    <property type="term" value="P:cytokinetic process"/>
    <property type="evidence" value="ECO:0007669"/>
    <property type="project" value="UniProtKB-ARBA"/>
</dbReference>
<dbReference type="Gene3D" id="1.10.132.70">
    <property type="match status" value="1"/>
</dbReference>
<dbReference type="FunFam" id="1.10.510.10:FF:000235">
    <property type="entry name" value="Serine/threonine-protein kinase ark1"/>
    <property type="match status" value="1"/>
</dbReference>
<keyword evidence="5 13" id="KW-0418">Kinase</keyword>
<evidence type="ECO:0000256" key="9">
    <source>
        <dbReference type="PIRSR" id="PIRSR630616-1"/>
    </source>
</evidence>
<evidence type="ECO:0000313" key="17">
    <source>
        <dbReference type="Proteomes" id="UP000678499"/>
    </source>
</evidence>
<organism evidence="16">
    <name type="scientific">Notodromas monacha</name>
    <dbReference type="NCBI Taxonomy" id="399045"/>
    <lineage>
        <taxon>Eukaryota</taxon>
        <taxon>Metazoa</taxon>
        <taxon>Ecdysozoa</taxon>
        <taxon>Arthropoda</taxon>
        <taxon>Crustacea</taxon>
        <taxon>Oligostraca</taxon>
        <taxon>Ostracoda</taxon>
        <taxon>Podocopa</taxon>
        <taxon>Podocopida</taxon>
        <taxon>Cypridocopina</taxon>
        <taxon>Cypridoidea</taxon>
        <taxon>Cyprididae</taxon>
        <taxon>Notodromas</taxon>
    </lineage>
</organism>
<feature type="active site" description="Proton acceptor" evidence="9">
    <location>
        <position position="1112"/>
    </location>
</feature>
<dbReference type="InterPro" id="IPR000477">
    <property type="entry name" value="RT_dom"/>
</dbReference>
<dbReference type="InterPro" id="IPR017441">
    <property type="entry name" value="Protein_kinase_ATP_BS"/>
</dbReference>
<evidence type="ECO:0000256" key="7">
    <source>
        <dbReference type="ARBA" id="ARBA00047899"/>
    </source>
</evidence>
<evidence type="ECO:0000256" key="10">
    <source>
        <dbReference type="PIRSR" id="PIRSR630616-2"/>
    </source>
</evidence>
<feature type="binding site" evidence="10 12">
    <location>
        <position position="1016"/>
    </location>
    <ligand>
        <name>ATP</name>
        <dbReference type="ChEBI" id="CHEBI:30616"/>
    </ligand>
</feature>
<dbReference type="Gene3D" id="1.10.1410.40">
    <property type="match status" value="1"/>
</dbReference>
<dbReference type="Pfam" id="PF00078">
    <property type="entry name" value="RVT_1"/>
    <property type="match status" value="1"/>
</dbReference>
<comment type="similarity">
    <text evidence="13">Belongs to the protein kinase superfamily. Ser/Thr protein kinase family. Aurora subfamily.</text>
</comment>
<dbReference type="PROSITE" id="PS50878">
    <property type="entry name" value="RT_POL"/>
    <property type="match status" value="1"/>
</dbReference>
<evidence type="ECO:0000256" key="13">
    <source>
        <dbReference type="RuleBase" id="RU367134"/>
    </source>
</evidence>
<dbReference type="GO" id="GO:0003964">
    <property type="term" value="F:RNA-directed DNA polymerase activity"/>
    <property type="evidence" value="ECO:0007669"/>
    <property type="project" value="InterPro"/>
</dbReference>
<feature type="domain" description="Reverse transcriptase" evidence="15">
    <location>
        <begin position="247"/>
        <end position="504"/>
    </location>
</feature>
<dbReference type="CDD" id="cd14007">
    <property type="entry name" value="STKc_Aurora"/>
    <property type="match status" value="1"/>
</dbReference>
<feature type="cross-link" description="Glycyl lysine isopeptide (Lys-Gly) (interchain with G-Cter in SUMO2)" evidence="11">
    <location>
        <position position="1114"/>
    </location>
</feature>
<name>A0A7R9BLW1_9CRUS</name>
<evidence type="ECO:0000313" key="16">
    <source>
        <dbReference type="EMBL" id="CAD7276869.1"/>
    </source>
</evidence>
<dbReference type="InterPro" id="IPR021891">
    <property type="entry name" value="Telomerase_RBD"/>
</dbReference>
<comment type="subcellular location">
    <subcellularLocation>
        <location evidence="1">Midbody</location>
    </subcellularLocation>
</comment>
<dbReference type="SUPFAM" id="SSF56112">
    <property type="entry name" value="Protein kinase-like (PK-like)"/>
    <property type="match status" value="1"/>
</dbReference>
<dbReference type="Pfam" id="PF12009">
    <property type="entry name" value="Telomerase_RBD"/>
    <property type="match status" value="1"/>
</dbReference>
<dbReference type="InterPro" id="IPR043502">
    <property type="entry name" value="DNA/RNA_pol_sf"/>
</dbReference>
<dbReference type="SMART" id="SM00220">
    <property type="entry name" value="S_TKc"/>
    <property type="match status" value="1"/>
</dbReference>
<keyword evidence="2 13" id="KW-0723">Serine/threonine-protein kinase</keyword>
<evidence type="ECO:0000256" key="2">
    <source>
        <dbReference type="ARBA" id="ARBA00022527"/>
    </source>
</evidence>
<gene>
    <name evidence="16" type="ORF">NMOB1V02_LOCUS4617</name>
</gene>
<dbReference type="SMART" id="SM00975">
    <property type="entry name" value="Telomerase_RBD"/>
    <property type="match status" value="1"/>
</dbReference>
<dbReference type="GO" id="GO:0004674">
    <property type="term" value="F:protein serine/threonine kinase activity"/>
    <property type="evidence" value="ECO:0007669"/>
    <property type="project" value="UniProtKB-KW"/>
</dbReference>
<comment type="catalytic activity">
    <reaction evidence="8 13">
        <text>L-seryl-[protein] + ATP = O-phospho-L-seryl-[protein] + ADP + H(+)</text>
        <dbReference type="Rhea" id="RHEA:17989"/>
        <dbReference type="Rhea" id="RHEA-COMP:9863"/>
        <dbReference type="Rhea" id="RHEA-COMP:11604"/>
        <dbReference type="ChEBI" id="CHEBI:15378"/>
        <dbReference type="ChEBI" id="CHEBI:29999"/>
        <dbReference type="ChEBI" id="CHEBI:30616"/>
        <dbReference type="ChEBI" id="CHEBI:83421"/>
        <dbReference type="ChEBI" id="CHEBI:456216"/>
        <dbReference type="EC" id="2.7.11.1"/>
    </reaction>
</comment>
<evidence type="ECO:0000256" key="8">
    <source>
        <dbReference type="ARBA" id="ARBA00048679"/>
    </source>
</evidence>
<evidence type="ECO:0000256" key="4">
    <source>
        <dbReference type="ARBA" id="ARBA00022741"/>
    </source>
</evidence>
<dbReference type="OrthoDB" id="377346at2759"/>
<evidence type="ECO:0000256" key="5">
    <source>
        <dbReference type="ARBA" id="ARBA00022777"/>
    </source>
</evidence>
<feature type="binding site" evidence="10">
    <location>
        <position position="997"/>
    </location>
    <ligand>
        <name>ATP</name>
        <dbReference type="ChEBI" id="CHEBI:30616"/>
    </ligand>
</feature>
<dbReference type="EMBL" id="OA882774">
    <property type="protein sequence ID" value="CAD7276869.1"/>
    <property type="molecule type" value="Genomic_DNA"/>
</dbReference>
<dbReference type="AlphaFoldDB" id="A0A7R9BLW1"/>
<dbReference type="GO" id="GO:0005524">
    <property type="term" value="F:ATP binding"/>
    <property type="evidence" value="ECO:0007669"/>
    <property type="project" value="UniProtKB-UniRule"/>
</dbReference>
<evidence type="ECO:0000259" key="15">
    <source>
        <dbReference type="PROSITE" id="PS50878"/>
    </source>
</evidence>
<feature type="binding site" evidence="10">
    <location>
        <begin position="1116"/>
        <end position="1117"/>
    </location>
    <ligand>
        <name>ATP</name>
        <dbReference type="ChEBI" id="CHEBI:30616"/>
    </ligand>
</feature>
<dbReference type="Proteomes" id="UP000678499">
    <property type="component" value="Unassembled WGS sequence"/>
</dbReference>
<feature type="binding site" evidence="10">
    <location>
        <position position="1130"/>
    </location>
    <ligand>
        <name>ATP</name>
        <dbReference type="ChEBI" id="CHEBI:30616"/>
    </ligand>
</feature>
<dbReference type="EC" id="2.7.11.1" evidence="13"/>
<evidence type="ECO:0000256" key="6">
    <source>
        <dbReference type="ARBA" id="ARBA00022840"/>
    </source>
</evidence>
<dbReference type="PROSITE" id="PS00107">
    <property type="entry name" value="PROTEIN_KINASE_ATP"/>
    <property type="match status" value="1"/>
</dbReference>
<dbReference type="GO" id="GO:0030261">
    <property type="term" value="P:chromosome condensation"/>
    <property type="evidence" value="ECO:0007669"/>
    <property type="project" value="UniProtKB-ARBA"/>
</dbReference>
<accession>A0A7R9BLW1</accession>
<dbReference type="PROSITE" id="PS50011">
    <property type="entry name" value="PROTEIN_KINASE_DOM"/>
    <property type="match status" value="1"/>
</dbReference>
<sequence>MNVSELRVVFLHRRYLYGESLGRSIFKFWKKKTALSDVDVSLECVLESLAKFRLRWGKVKLGFFLNPKFEFYDRAVELRVAVVNLLRNHIQFKYRRVFFNILPKCREAKLESLAIGDVLRFLRRCILRVIPPEFFGSSKNLKHFTTKVLPLFFGHRCDQLLMSTVFGAMETDVLNDGSSSVDAPFGKSYVISIAWLLRSYVSPLISSFFYVTETCSSDNRLHVFYKKAYLRECSSEVKRLVENGTLVTRQGPSCSTAHHNVALRFLRKPDGSWRQICVILRGDTGTRARMQQVRKKLNPELKKCVQDLGEMSSCSISEIYTNWISCVNFAKALGKPLFFAKIDVSSAYPNIDHELLREILVSVLDQKKIAVSVVENSRRARVKWRKQWYSLEHGVPQGSFPTSSMLCEIYYTSLFRTMFENFTSTRRMDGEMFGRYHDDVLFASTDSARVERFLLDATTSEGCKGNVCFQKRKTVTNITGWFQQNDEMGSVAKTPTFFFCGSILNPAVPVILPKFFRSPLVFVRCPLFSELTPTTTFLPDEEIVQRFLSSRKVMLSQLRWLWNLKDLERRMQVIVLRQAFYRGFLSFKRIVTKTSAICFGSHSIIWEKYPELLAKHFEVLIRACIRLYRKYGSSVHGTLSHHAVIGIALEMCFSALKENYNERVVPVVKALRDIVVSIWTKPAKGKKPEISKRVRRMLRLRRTATDTARKVRVGKQSEGHMNEVQSDCVRKLKSLKDVGKHLNGKRHMKRYEELSNRSVAAIPLEPKCDDLALESVIMKFYNGMRASTEDALRYSEAAAKIINLVRLSTPTFKKSLIRVEDLANDFWPNKLTVSFVVILLKVKEKNDVSNFADCTLRVVMENEDYVIDSDGVLYSSYLIARVLWKLSVTDDAWKRLSTWLCEVLVIWGLKRADTTLRCGAGLRRVLHYIAVRLKDDVQLKDPVSSKPLFTDVAYRERLSASAQRDNIVKLNMSENEDPGKMHKLSDFAIGRPLGRGRFGRVYLALHKKTEIVLAIKMLSMNELVKNYMETQVLREIEIHNQLQHPNIVEFLGYFTEKRRIFLMFDFCVNGELYKFVQKQPGRVLDVRRTATYMFQAADALVYAHKKGVIHRDIKPENMLLGYWEDVKLSDFGWGIHHPKGKRKTVCGTLDYLPQEIVLKTTYSEKADEWCLGILCYELLHGSPPFESENELRTKERILRLDYSFPKSMNPQAQNMIKKLLVPQDKRITVRDIIDHPFVRQNVDTKYFQPGDPRLKHFQDNH</sequence>
<dbReference type="GO" id="GO:0030496">
    <property type="term" value="C:midbody"/>
    <property type="evidence" value="ECO:0007669"/>
    <property type="project" value="UniProtKB-SubCell"/>
</dbReference>
<dbReference type="PANTHER" id="PTHR24350">
    <property type="entry name" value="SERINE/THREONINE-PROTEIN KINASE IAL-RELATED"/>
    <property type="match status" value="1"/>
</dbReference>
<protein>
    <recommendedName>
        <fullName evidence="13">Aurora kinase</fullName>
        <ecNumber evidence="13">2.7.11.1</ecNumber>
    </recommendedName>
</protein>
<dbReference type="FunFam" id="3.30.200.20:FF:000042">
    <property type="entry name" value="Aurora kinase A"/>
    <property type="match status" value="1"/>
</dbReference>
<dbReference type="Gene3D" id="1.10.510.10">
    <property type="entry name" value="Transferase(Phosphotransferase) domain 1"/>
    <property type="match status" value="1"/>
</dbReference>
<dbReference type="SUPFAM" id="SSF56672">
    <property type="entry name" value="DNA/RNA polymerases"/>
    <property type="match status" value="1"/>
</dbReference>
<dbReference type="GO" id="GO:0000070">
    <property type="term" value="P:mitotic sister chromatid segregation"/>
    <property type="evidence" value="ECO:0007669"/>
    <property type="project" value="UniProtKB-ARBA"/>
</dbReference>
<evidence type="ECO:0000259" key="14">
    <source>
        <dbReference type="PROSITE" id="PS50011"/>
    </source>
</evidence>
<dbReference type="EMBL" id="CAJPEX010000737">
    <property type="protein sequence ID" value="CAG0917021.1"/>
    <property type="molecule type" value="Genomic_DNA"/>
</dbReference>
<dbReference type="PROSITE" id="PS00108">
    <property type="entry name" value="PROTEIN_KINASE_ST"/>
    <property type="match status" value="1"/>
</dbReference>
<dbReference type="InterPro" id="IPR011009">
    <property type="entry name" value="Kinase-like_dom_sf"/>
</dbReference>
<feature type="domain" description="Protein kinase" evidence="14">
    <location>
        <begin position="987"/>
        <end position="1238"/>
    </location>
</feature>
<dbReference type="InterPro" id="IPR030616">
    <property type="entry name" value="Aur-like"/>
</dbReference>
<keyword evidence="4 10" id="KW-0547">Nucleotide-binding</keyword>
<keyword evidence="17" id="KW-1185">Reference proteome</keyword>
<dbReference type="InterPro" id="IPR008271">
    <property type="entry name" value="Ser/Thr_kinase_AS"/>
</dbReference>
<dbReference type="InterPro" id="IPR000719">
    <property type="entry name" value="Prot_kinase_dom"/>
</dbReference>
<evidence type="ECO:0000256" key="12">
    <source>
        <dbReference type="PROSITE-ProRule" id="PRU10141"/>
    </source>
</evidence>
<evidence type="ECO:0000256" key="3">
    <source>
        <dbReference type="ARBA" id="ARBA00022679"/>
    </source>
</evidence>
<dbReference type="Pfam" id="PF00069">
    <property type="entry name" value="Pkinase"/>
    <property type="match status" value="1"/>
</dbReference>
<reference evidence="16" key="1">
    <citation type="submission" date="2020-11" db="EMBL/GenBank/DDBJ databases">
        <authorList>
            <person name="Tran Van P."/>
        </authorList>
    </citation>
    <scope>NUCLEOTIDE SEQUENCE</scope>
</reference>
<keyword evidence="6 10" id="KW-0067">ATP-binding</keyword>
<keyword evidence="3 13" id="KW-0808">Transferase</keyword>